<accession>A0A556AWH1</accession>
<dbReference type="InterPro" id="IPR022623">
    <property type="entry name" value="Glyco_trans_4"/>
</dbReference>
<dbReference type="SUPFAM" id="SSF53756">
    <property type="entry name" value="UDP-Glycosyltransferase/glycogen phosphorylase"/>
    <property type="match status" value="1"/>
</dbReference>
<evidence type="ECO:0000259" key="1">
    <source>
        <dbReference type="Pfam" id="PF00534"/>
    </source>
</evidence>
<protein>
    <submittedName>
        <fullName evidence="3">Glycosyltransferase</fullName>
    </submittedName>
</protein>
<dbReference type="PANTHER" id="PTHR12526:SF635">
    <property type="entry name" value="GLYCOSYL TRANSFERASE GROUP 1"/>
    <property type="match status" value="1"/>
</dbReference>
<dbReference type="Pfam" id="PF00534">
    <property type="entry name" value="Glycos_transf_1"/>
    <property type="match status" value="1"/>
</dbReference>
<dbReference type="Pfam" id="PF12000">
    <property type="entry name" value="Glyco_trans_4_3"/>
    <property type="match status" value="1"/>
</dbReference>
<keyword evidence="4" id="KW-1185">Reference proteome</keyword>
<dbReference type="EMBL" id="VLTJ01000010">
    <property type="protein sequence ID" value="TSH97298.1"/>
    <property type="molecule type" value="Genomic_DNA"/>
</dbReference>
<gene>
    <name evidence="3" type="ORF">FOZ76_06095</name>
</gene>
<comment type="caution">
    <text evidence="3">The sequence shown here is derived from an EMBL/GenBank/DDBJ whole genome shotgun (WGS) entry which is preliminary data.</text>
</comment>
<evidence type="ECO:0000259" key="2">
    <source>
        <dbReference type="Pfam" id="PF12000"/>
    </source>
</evidence>
<evidence type="ECO:0000313" key="4">
    <source>
        <dbReference type="Proteomes" id="UP000318405"/>
    </source>
</evidence>
<dbReference type="PANTHER" id="PTHR12526">
    <property type="entry name" value="GLYCOSYLTRANSFERASE"/>
    <property type="match status" value="1"/>
</dbReference>
<dbReference type="Gene3D" id="3.40.50.2000">
    <property type="entry name" value="Glycogen Phosphorylase B"/>
    <property type="match status" value="2"/>
</dbReference>
<feature type="domain" description="Glycosyl transferase family 4" evidence="2">
    <location>
        <begin position="24"/>
        <end position="191"/>
    </location>
</feature>
<feature type="domain" description="Glycosyl transferase family 1" evidence="1">
    <location>
        <begin position="213"/>
        <end position="379"/>
    </location>
</feature>
<organism evidence="3 4">
    <name type="scientific">Verticiella sediminum</name>
    <dbReference type="NCBI Taxonomy" id="1247510"/>
    <lineage>
        <taxon>Bacteria</taxon>
        <taxon>Pseudomonadati</taxon>
        <taxon>Pseudomonadota</taxon>
        <taxon>Betaproteobacteria</taxon>
        <taxon>Burkholderiales</taxon>
        <taxon>Alcaligenaceae</taxon>
        <taxon>Verticiella</taxon>
    </lineage>
</organism>
<dbReference type="Proteomes" id="UP000318405">
    <property type="component" value="Unassembled WGS sequence"/>
</dbReference>
<name>A0A556AWH1_9BURK</name>
<evidence type="ECO:0000313" key="3">
    <source>
        <dbReference type="EMBL" id="TSH97298.1"/>
    </source>
</evidence>
<sequence>MDILFIHQNFPGQFLHVARHFAQRGHRVVAVGTKAPPAIDGVRYLNYVLRRGNGKDTHPLALEFESKTLRGEACAVALRQLQAEGYAPRVVFCHPGWGEALYVKAVFPQARLVCLMEYYYHVQGQEMGFDPEFPMPGFAEAARLQTKNASLLLAMQDMDRGIAATPWQASRLPAWAQAKTTVLHEGIDTDEVRPNAQARIALPGHHLTVSAGDEVLTYVARNLEPVRGYHVFMRALPHILAARPNARVFIVGGDGVSYGARPSDGSYRQRYLAEVSRHIDPARVHFMGLVSRQAFLALMQITRCHVYLTYPFVLSWSLLEAMSAGATVVASDTPPVRDALRHGENGLLVPFFEPGTLAETVCEVLADPAGHAHLGRAARASIVRDYDLKRVVLPAYERLLAEMAA</sequence>
<dbReference type="GO" id="GO:0016757">
    <property type="term" value="F:glycosyltransferase activity"/>
    <property type="evidence" value="ECO:0007669"/>
    <property type="project" value="InterPro"/>
</dbReference>
<reference evidence="3 4" key="1">
    <citation type="submission" date="2019-07" db="EMBL/GenBank/DDBJ databases">
        <title>Qingshengfaniella alkalisoli gen. nov., sp. nov., isolated from saline soil.</title>
        <authorList>
            <person name="Xu L."/>
            <person name="Huang X.-X."/>
            <person name="Sun J.-Q."/>
        </authorList>
    </citation>
    <scope>NUCLEOTIDE SEQUENCE [LARGE SCALE GENOMIC DNA]</scope>
    <source>
        <strain evidence="3 4">DSM 27279</strain>
    </source>
</reference>
<proteinExistence type="predicted"/>
<dbReference type="InterPro" id="IPR001296">
    <property type="entry name" value="Glyco_trans_1"/>
</dbReference>
<dbReference type="RefSeq" id="WP_143947253.1">
    <property type="nucleotide sequence ID" value="NZ_BAABMB010000001.1"/>
</dbReference>
<dbReference type="OrthoDB" id="5416057at2"/>
<keyword evidence="3" id="KW-0808">Transferase</keyword>
<dbReference type="AlphaFoldDB" id="A0A556AWH1"/>